<evidence type="ECO:0000256" key="1">
    <source>
        <dbReference type="SAM" id="MobiDB-lite"/>
    </source>
</evidence>
<evidence type="ECO:0000313" key="2">
    <source>
        <dbReference type="EMBL" id="KAG2608317.1"/>
    </source>
</evidence>
<organism evidence="2 3">
    <name type="scientific">Panicum virgatum</name>
    <name type="common">Blackwell switchgrass</name>
    <dbReference type="NCBI Taxonomy" id="38727"/>
    <lineage>
        <taxon>Eukaryota</taxon>
        <taxon>Viridiplantae</taxon>
        <taxon>Streptophyta</taxon>
        <taxon>Embryophyta</taxon>
        <taxon>Tracheophyta</taxon>
        <taxon>Spermatophyta</taxon>
        <taxon>Magnoliopsida</taxon>
        <taxon>Liliopsida</taxon>
        <taxon>Poales</taxon>
        <taxon>Poaceae</taxon>
        <taxon>PACMAD clade</taxon>
        <taxon>Panicoideae</taxon>
        <taxon>Panicodae</taxon>
        <taxon>Paniceae</taxon>
        <taxon>Panicinae</taxon>
        <taxon>Panicum</taxon>
        <taxon>Panicum sect. Hiantes</taxon>
    </lineage>
</organism>
<feature type="compositionally biased region" description="Low complexity" evidence="1">
    <location>
        <begin position="173"/>
        <end position="191"/>
    </location>
</feature>
<dbReference type="Proteomes" id="UP000823388">
    <property type="component" value="Chromosome 4N"/>
</dbReference>
<sequence length="259" mass="26999">MSPGSCPPDQGIDRGSSTSRAVRSIRRPGSTTSAPGPNGDGARGRVPAAGGDAGGPRHAVVLAGLPGGHAQAGGGHGCGRHGRRVQLLAAPGARGRDALRHGAHLPPALRHWLRPPVHLHPEERALATGPRCSTAATGPPPSTTPPAWLPARAAARRSTRRSGTTPWPGWGGACSRRSASPTSSSGCSSRTRPPPSRLLRRLPRGLGPRLGCPRGQALEVRCCSRRRAATTTSIQHKNKKGEAADIGTNMHFFFLFLPW</sequence>
<gene>
    <name evidence="2" type="ORF">PVAP13_4NG313532</name>
</gene>
<dbReference type="AlphaFoldDB" id="A0A8T0TDI7"/>
<name>A0A8T0TDI7_PANVG</name>
<feature type="region of interest" description="Disordered" evidence="1">
    <location>
        <begin position="127"/>
        <end position="210"/>
    </location>
</feature>
<keyword evidence="3" id="KW-1185">Reference proteome</keyword>
<feature type="region of interest" description="Disordered" evidence="1">
    <location>
        <begin position="1"/>
        <end position="58"/>
    </location>
</feature>
<protein>
    <submittedName>
        <fullName evidence="2">Uncharacterized protein</fullName>
    </submittedName>
</protein>
<accession>A0A8T0TDI7</accession>
<evidence type="ECO:0000313" key="3">
    <source>
        <dbReference type="Proteomes" id="UP000823388"/>
    </source>
</evidence>
<reference evidence="2" key="1">
    <citation type="submission" date="2020-05" db="EMBL/GenBank/DDBJ databases">
        <title>WGS assembly of Panicum virgatum.</title>
        <authorList>
            <person name="Lovell J.T."/>
            <person name="Jenkins J."/>
            <person name="Shu S."/>
            <person name="Juenger T.E."/>
            <person name="Schmutz J."/>
        </authorList>
    </citation>
    <scope>NUCLEOTIDE SEQUENCE</scope>
    <source>
        <strain evidence="2">AP13</strain>
    </source>
</reference>
<comment type="caution">
    <text evidence="2">The sequence shown here is derived from an EMBL/GenBank/DDBJ whole genome shotgun (WGS) entry which is preliminary data.</text>
</comment>
<feature type="compositionally biased region" description="Pro residues" evidence="1">
    <location>
        <begin position="138"/>
        <end position="148"/>
    </location>
</feature>
<proteinExistence type="predicted"/>
<dbReference type="EMBL" id="CM029044">
    <property type="protein sequence ID" value="KAG2608317.1"/>
    <property type="molecule type" value="Genomic_DNA"/>
</dbReference>